<dbReference type="FunFam" id="2.60.40.10:FF:000119">
    <property type="entry name" value="Sallimus, isoform P"/>
    <property type="match status" value="1"/>
</dbReference>
<dbReference type="Gene3D" id="2.60.40.10">
    <property type="entry name" value="Immunoglobulins"/>
    <property type="match status" value="7"/>
</dbReference>
<feature type="domain" description="Ig-like" evidence="5">
    <location>
        <begin position="1197"/>
        <end position="1285"/>
    </location>
</feature>
<dbReference type="PANTHER" id="PTHR47633:SF4">
    <property type="entry name" value="MYOPALLADIN ISOFORM X1"/>
    <property type="match status" value="1"/>
</dbReference>
<evidence type="ECO:0000256" key="2">
    <source>
        <dbReference type="ARBA" id="ARBA00022490"/>
    </source>
</evidence>
<protein>
    <submittedName>
        <fullName evidence="7">Titin</fullName>
    </submittedName>
</protein>
<dbReference type="Pfam" id="PF07679">
    <property type="entry name" value="I-set"/>
    <property type="match status" value="6"/>
</dbReference>
<keyword evidence="3" id="KW-0393">Immunoglobulin domain</keyword>
<proteinExistence type="predicted"/>
<dbReference type="InterPro" id="IPR013783">
    <property type="entry name" value="Ig-like_fold"/>
</dbReference>
<keyword evidence="2" id="KW-0963">Cytoplasm</keyword>
<keyword evidence="6" id="KW-1185">Reference proteome</keyword>
<dbReference type="FunFam" id="2.60.40.10:FF:000425">
    <property type="entry name" value="Myosin light chain kinase"/>
    <property type="match status" value="1"/>
</dbReference>
<organism evidence="6 7">
    <name type="scientific">Steinernema glaseri</name>
    <dbReference type="NCBI Taxonomy" id="37863"/>
    <lineage>
        <taxon>Eukaryota</taxon>
        <taxon>Metazoa</taxon>
        <taxon>Ecdysozoa</taxon>
        <taxon>Nematoda</taxon>
        <taxon>Chromadorea</taxon>
        <taxon>Rhabditida</taxon>
        <taxon>Tylenchina</taxon>
        <taxon>Panagrolaimomorpha</taxon>
        <taxon>Strongyloidoidea</taxon>
        <taxon>Steinernematidae</taxon>
        <taxon>Steinernema</taxon>
    </lineage>
</organism>
<dbReference type="SMART" id="SM00408">
    <property type="entry name" value="IGc2"/>
    <property type="match status" value="7"/>
</dbReference>
<feature type="domain" description="Ig-like" evidence="5">
    <location>
        <begin position="1071"/>
        <end position="1159"/>
    </location>
</feature>
<dbReference type="GO" id="GO:0040017">
    <property type="term" value="P:positive regulation of locomotion"/>
    <property type="evidence" value="ECO:0007669"/>
    <property type="project" value="UniProtKB-ARBA"/>
</dbReference>
<evidence type="ECO:0000313" key="7">
    <source>
        <dbReference type="WBParaSite" id="L893_g32382.t2"/>
    </source>
</evidence>
<feature type="region of interest" description="Disordered" evidence="4">
    <location>
        <begin position="1172"/>
        <end position="1195"/>
    </location>
</feature>
<feature type="domain" description="Ig-like" evidence="5">
    <location>
        <begin position="161"/>
        <end position="253"/>
    </location>
</feature>
<feature type="region of interest" description="Disordered" evidence="4">
    <location>
        <begin position="756"/>
        <end position="781"/>
    </location>
</feature>
<dbReference type="WBParaSite" id="L893_g32382.t2">
    <property type="protein sequence ID" value="L893_g32382.t2"/>
    <property type="gene ID" value="L893_g32382"/>
</dbReference>
<feature type="domain" description="Ig-like" evidence="5">
    <location>
        <begin position="302"/>
        <end position="392"/>
    </location>
</feature>
<dbReference type="InterPro" id="IPR036179">
    <property type="entry name" value="Ig-like_dom_sf"/>
</dbReference>
<dbReference type="FunFam" id="2.60.40.10:FF:000107">
    <property type="entry name" value="Myosin, light chain kinase a"/>
    <property type="match status" value="1"/>
</dbReference>
<evidence type="ECO:0000259" key="5">
    <source>
        <dbReference type="PROSITE" id="PS50835"/>
    </source>
</evidence>
<dbReference type="GO" id="GO:0019899">
    <property type="term" value="F:enzyme binding"/>
    <property type="evidence" value="ECO:0007669"/>
    <property type="project" value="UniProtKB-ARBA"/>
</dbReference>
<dbReference type="PANTHER" id="PTHR47633">
    <property type="entry name" value="IMMUNOGLOBULIN"/>
    <property type="match status" value="1"/>
</dbReference>
<feature type="domain" description="Ig-like" evidence="5">
    <location>
        <begin position="437"/>
        <end position="524"/>
    </location>
</feature>
<dbReference type="FunFam" id="2.60.40.10:FF:000697">
    <property type="entry name" value="titin isoform X1"/>
    <property type="match status" value="1"/>
</dbReference>
<evidence type="ECO:0000256" key="1">
    <source>
        <dbReference type="ARBA" id="ARBA00004496"/>
    </source>
</evidence>
<dbReference type="GO" id="GO:0045989">
    <property type="term" value="P:positive regulation of striated muscle contraction"/>
    <property type="evidence" value="ECO:0007669"/>
    <property type="project" value="UniProtKB-ARBA"/>
</dbReference>
<dbReference type="CDD" id="cd00096">
    <property type="entry name" value="Ig"/>
    <property type="match status" value="1"/>
</dbReference>
<accession>A0A1I8A351</accession>
<dbReference type="InterPro" id="IPR003598">
    <property type="entry name" value="Ig_sub2"/>
</dbReference>
<dbReference type="Proteomes" id="UP000095287">
    <property type="component" value="Unplaced"/>
</dbReference>
<comment type="subcellular location">
    <subcellularLocation>
        <location evidence="1">Cytoplasm</location>
    </subcellularLocation>
</comment>
<dbReference type="InterPro" id="IPR003599">
    <property type="entry name" value="Ig_sub"/>
</dbReference>
<dbReference type="SMART" id="SM00409">
    <property type="entry name" value="IG"/>
    <property type="match status" value="7"/>
</dbReference>
<reference evidence="7" key="1">
    <citation type="submission" date="2016-11" db="UniProtKB">
        <authorList>
            <consortium name="WormBaseParasite"/>
        </authorList>
    </citation>
    <scope>IDENTIFICATION</scope>
</reference>
<dbReference type="GO" id="GO:0031672">
    <property type="term" value="C:A band"/>
    <property type="evidence" value="ECO:0007669"/>
    <property type="project" value="UniProtKB-ARBA"/>
</dbReference>
<evidence type="ECO:0000256" key="4">
    <source>
        <dbReference type="SAM" id="MobiDB-lite"/>
    </source>
</evidence>
<dbReference type="PROSITE" id="PS50835">
    <property type="entry name" value="IG_LIKE"/>
    <property type="match status" value="6"/>
</dbReference>
<dbReference type="FunFam" id="2.60.40.10:FF:001721">
    <property type="entry name" value="KETtiN (Drosophila actin-binding) homolog"/>
    <property type="match status" value="1"/>
</dbReference>
<evidence type="ECO:0000256" key="3">
    <source>
        <dbReference type="ARBA" id="ARBA00023319"/>
    </source>
</evidence>
<dbReference type="GO" id="GO:0060298">
    <property type="term" value="P:positive regulation of sarcomere organization"/>
    <property type="evidence" value="ECO:0007669"/>
    <property type="project" value="UniProtKB-ARBA"/>
</dbReference>
<name>A0A1I8A351_9BILA</name>
<sequence>MGQPPARATRSARERIWSSGVHSTTHRSWNALRGGCHLVPVHSGASRRSVYARGMDPQRTCDSLFQQNPYVERFRRDLATHQALDHPGCGRVQFLFTESTASTVGRRVICRSIREISEIQTYIAKLCLELDLRKCIARNAKGEAQTVGKIVVESIVQIDAPEIVQALVDNIDNVHEGDSIHMECRVLPINDPKLQVQWLRNGAPLPEASRFKTNFEFGFVTLDILYAYPEDNGEYELVAFNDKGQASTKSHVSVLPKSALIFSPQAPGSRVDSIESHLRQYTRAPVALTESDAYDEKAGQPPAFKSNLLNIGVEEGDFCRFETQVAPIGDPYLKVEWFKDGRPVLIGNRIRSTLDFGFASLDLLYALPDDTGEYTCVATNRHGQTSIAAKLACSGSQGIITESQMPQGVLVADVKKNQDQLHWQEKMMEQSRVKQAPQFTIRPRNIQSVEGEPARFECAVLGNPKPKVTWYINGTQAIHGHRHKLNYDGIHYLTITHSKISDAGEVVAIAKNSEGETIASANLDVFQKKDFRQLKLKPAQFVTSEELQERQLQWQRETMGTLGEAFEQATKADVQKLVRVERSKSPIEPLETEELVQKFTRPKDDQFYDKLAYVEHARPQFEGLKLEEVPLKPGRIEKYQPPVETMESVQLKARAAKELQKAAEEKPTWASGERALAGDVEGRFKRLPEPEKEVIVPHRDTIRLKTAKPKRADELPPMDHVQIETEKAKIAPVRQGPEVPKEVNVPAKDQVQIKQKFQPVAKKPSEPVKIESGPMKQTPPVVKESFAESTISNKSTVLYQSYRERQQSSSSMSVKREEYHEHLEVETESSGVQRLEYSYSPRSRERTIGFSMTRPQPTKIGQSKQAPPVFSQQLKPSQAQIGRSARFFCAFDGAQPINVKWFHNGKEIKPAFDTQIRTTNTGSTLDLTKLKDIHQGEYLCRIENVAGKCESSASLEVQAAVDRGVAPDFKTRMNDARAQQNSATTFTCVVGGTPKPVITCLQLDDVLPPDGGIYECVAKNAAGEARCKARLNIVLAKTGQGQEAGPRIEAPRFVAQIQPVGQEAGPRIEAPRFVAQIQPVVADEGKAAEFRAKYSGSPDPAIRWYRNNEPIKPGRNYDFGQANGEAWLKILQCYQEDVAEYKCDAVNPGGKATTVANLILKPKGGKIMMTTRASGSTSGTTQAAANGAPKTGGSKAPQFLSKLSSINARAGENVKLVAEIDGDPQPTVAWQFNGKPIYGGRDQKLSLVGNKAMLEIARVSQANAGTYIITIRNPSGAAQCEAKINLQSR</sequence>
<feature type="domain" description="Ig-like" evidence="5">
    <location>
        <begin position="867"/>
        <end position="956"/>
    </location>
</feature>
<feature type="compositionally biased region" description="Low complexity" evidence="4">
    <location>
        <begin position="1172"/>
        <end position="1188"/>
    </location>
</feature>
<dbReference type="InterPro" id="IPR007110">
    <property type="entry name" value="Ig-like_dom"/>
</dbReference>
<dbReference type="FunFam" id="2.60.40.10:FF:000962">
    <property type="entry name" value="titin isoform X1"/>
    <property type="match status" value="1"/>
</dbReference>
<dbReference type="InterPro" id="IPR013098">
    <property type="entry name" value="Ig_I-set"/>
</dbReference>
<evidence type="ECO:0000313" key="6">
    <source>
        <dbReference type="Proteomes" id="UP000095287"/>
    </source>
</evidence>
<dbReference type="SUPFAM" id="SSF48726">
    <property type="entry name" value="Immunoglobulin"/>
    <property type="match status" value="7"/>
</dbReference>